<dbReference type="GO" id="GO:0003700">
    <property type="term" value="F:DNA-binding transcription factor activity"/>
    <property type="evidence" value="ECO:0007669"/>
    <property type="project" value="TreeGrafter"/>
</dbReference>
<dbReference type="STRING" id="266265.Bxe_C0713"/>
<dbReference type="InterPro" id="IPR029016">
    <property type="entry name" value="GAF-like_dom_sf"/>
</dbReference>
<evidence type="ECO:0000256" key="1">
    <source>
        <dbReference type="ARBA" id="ARBA00023015"/>
    </source>
</evidence>
<feature type="domain" description="IclR-ED" evidence="5">
    <location>
        <begin position="85"/>
        <end position="269"/>
    </location>
</feature>
<dbReference type="Gene3D" id="3.30.450.40">
    <property type="match status" value="1"/>
</dbReference>
<evidence type="ECO:0000313" key="7">
    <source>
        <dbReference type="Proteomes" id="UP000001817"/>
    </source>
</evidence>
<dbReference type="PANTHER" id="PTHR30136:SF24">
    <property type="entry name" value="HTH-TYPE TRANSCRIPTIONAL REPRESSOR ALLR"/>
    <property type="match status" value="1"/>
</dbReference>
<dbReference type="InterPro" id="IPR014757">
    <property type="entry name" value="Tscrpt_reg_IclR_C"/>
</dbReference>
<evidence type="ECO:0000256" key="2">
    <source>
        <dbReference type="ARBA" id="ARBA00023125"/>
    </source>
</evidence>
<accession>Q13GY1</accession>
<keyword evidence="1" id="KW-0805">Transcription regulation</keyword>
<evidence type="ECO:0000259" key="4">
    <source>
        <dbReference type="PROSITE" id="PS51077"/>
    </source>
</evidence>
<evidence type="ECO:0000259" key="5">
    <source>
        <dbReference type="PROSITE" id="PS51078"/>
    </source>
</evidence>
<dbReference type="InterPro" id="IPR036390">
    <property type="entry name" value="WH_DNA-bd_sf"/>
</dbReference>
<dbReference type="KEGG" id="bxb:DR64_7667"/>
<dbReference type="Gene3D" id="1.10.10.10">
    <property type="entry name" value="Winged helix-like DNA-binding domain superfamily/Winged helix DNA-binding domain"/>
    <property type="match status" value="1"/>
</dbReference>
<keyword evidence="2" id="KW-0238">DNA-binding</keyword>
<dbReference type="PROSITE" id="PS51078">
    <property type="entry name" value="ICLR_ED"/>
    <property type="match status" value="1"/>
</dbReference>
<proteinExistence type="predicted"/>
<name>Q13GY1_PARXL</name>
<dbReference type="GO" id="GO:0045892">
    <property type="term" value="P:negative regulation of DNA-templated transcription"/>
    <property type="evidence" value="ECO:0007669"/>
    <property type="project" value="TreeGrafter"/>
</dbReference>
<feature type="domain" description="HTH iclR-type" evidence="4">
    <location>
        <begin position="26"/>
        <end position="84"/>
    </location>
</feature>
<dbReference type="Pfam" id="PF01614">
    <property type="entry name" value="IclR_C"/>
    <property type="match status" value="1"/>
</dbReference>
<dbReference type="PANTHER" id="PTHR30136">
    <property type="entry name" value="HELIX-TURN-HELIX TRANSCRIPTIONAL REGULATOR, ICLR FAMILY"/>
    <property type="match status" value="1"/>
</dbReference>
<dbReference type="eggNOG" id="COG1414">
    <property type="taxonomic scope" value="Bacteria"/>
</dbReference>
<reference evidence="6 7" key="1">
    <citation type="journal article" date="2006" name="Proc. Natl. Acad. Sci. U.S.A.">
        <title>Burkholderia xenovorans LB400 harbors a multi-replicon, 9.73-Mbp genome shaped for versatility.</title>
        <authorList>
            <person name="Chain P.S."/>
            <person name="Denef V.J."/>
            <person name="Konstantinidis K.T."/>
            <person name="Vergez L.M."/>
            <person name="Agullo L."/>
            <person name="Reyes V.L."/>
            <person name="Hauser L."/>
            <person name="Cordova M."/>
            <person name="Gomez L."/>
            <person name="Gonzalez M."/>
            <person name="Land M."/>
            <person name="Lao V."/>
            <person name="Larimer F."/>
            <person name="LiPuma J.J."/>
            <person name="Mahenthiralingam E."/>
            <person name="Malfatti S.A."/>
            <person name="Marx C.J."/>
            <person name="Parnell J.J."/>
            <person name="Ramette A."/>
            <person name="Richardson P."/>
            <person name="Seeger M."/>
            <person name="Smith D."/>
            <person name="Spilker T."/>
            <person name="Sul W.J."/>
            <person name="Tsoi T.V."/>
            <person name="Ulrich L.E."/>
            <person name="Zhulin I.B."/>
            <person name="Tiedje J.M."/>
        </authorList>
    </citation>
    <scope>NUCLEOTIDE SEQUENCE [LARGE SCALE GENOMIC DNA]</scope>
    <source>
        <strain evidence="6 7">LB400</strain>
    </source>
</reference>
<dbReference type="EMBL" id="CP000272">
    <property type="protein sequence ID" value="ABE36658.1"/>
    <property type="molecule type" value="Genomic_DNA"/>
</dbReference>
<dbReference type="KEGG" id="bxe:Bxe_C0713"/>
<dbReference type="PROSITE" id="PS51077">
    <property type="entry name" value="HTH_ICLR"/>
    <property type="match status" value="1"/>
</dbReference>
<dbReference type="InterPro" id="IPR050707">
    <property type="entry name" value="HTH_MetabolicPath_Reg"/>
</dbReference>
<dbReference type="SMART" id="SM00346">
    <property type="entry name" value="HTH_ICLR"/>
    <property type="match status" value="1"/>
</dbReference>
<gene>
    <name evidence="6" type="ORF">Bxe_C0713</name>
</gene>
<dbReference type="GO" id="GO:0003677">
    <property type="term" value="F:DNA binding"/>
    <property type="evidence" value="ECO:0007669"/>
    <property type="project" value="UniProtKB-KW"/>
</dbReference>
<dbReference type="Proteomes" id="UP000001817">
    <property type="component" value="Chromosome 3"/>
</dbReference>
<evidence type="ECO:0000256" key="3">
    <source>
        <dbReference type="ARBA" id="ARBA00023163"/>
    </source>
</evidence>
<keyword evidence="3" id="KW-0804">Transcription</keyword>
<dbReference type="AlphaFoldDB" id="Q13GY1"/>
<dbReference type="Pfam" id="PF09339">
    <property type="entry name" value="HTH_IclR"/>
    <property type="match status" value="1"/>
</dbReference>
<sequence>MRTDELSRTVYRNANAATDTGTRTPPRAPVRAMQVLEALANSPMSLGALSVELGMPKTSAMHMLRALEAAAYVRRTAAGFELGMASHRLAARIGSASDFESTARQVLQEVAELTGETALIGTFSQDRNAAVYKLRVVSPHPVRFAPEVGDTRPLYASALGKLLLAYAPGAFVDDYLKRVRMDPITSRTVTSRKQLLQRLKQVRAEGVCVSIDEMAEGGSGLVAPIFDGQGSVELALVLAAPTSRAVAGLERLREVVQHAAERLSALQGFVTDTEHR</sequence>
<dbReference type="SUPFAM" id="SSF46785">
    <property type="entry name" value="Winged helix' DNA-binding domain"/>
    <property type="match status" value="1"/>
</dbReference>
<dbReference type="InterPro" id="IPR036388">
    <property type="entry name" value="WH-like_DNA-bd_sf"/>
</dbReference>
<organism evidence="6 7">
    <name type="scientific">Paraburkholderia xenovorans (strain LB400)</name>
    <dbReference type="NCBI Taxonomy" id="266265"/>
    <lineage>
        <taxon>Bacteria</taxon>
        <taxon>Pseudomonadati</taxon>
        <taxon>Pseudomonadota</taxon>
        <taxon>Betaproteobacteria</taxon>
        <taxon>Burkholderiales</taxon>
        <taxon>Burkholderiaceae</taxon>
        <taxon>Paraburkholderia</taxon>
    </lineage>
</organism>
<keyword evidence="7" id="KW-1185">Reference proteome</keyword>
<protein>
    <submittedName>
        <fullName evidence="6">Transcriptional regulator, IclR family</fullName>
    </submittedName>
</protein>
<dbReference type="SUPFAM" id="SSF55781">
    <property type="entry name" value="GAF domain-like"/>
    <property type="match status" value="1"/>
</dbReference>
<evidence type="ECO:0000313" key="6">
    <source>
        <dbReference type="EMBL" id="ABE36658.1"/>
    </source>
</evidence>
<dbReference type="InterPro" id="IPR005471">
    <property type="entry name" value="Tscrpt_reg_IclR_N"/>
</dbReference>